<feature type="compositionally biased region" description="Acidic residues" evidence="1">
    <location>
        <begin position="223"/>
        <end position="236"/>
    </location>
</feature>
<dbReference type="OrthoDB" id="3218065at2759"/>
<keyword evidence="3" id="KW-1185">Reference proteome</keyword>
<dbReference type="GO" id="GO:0003676">
    <property type="term" value="F:nucleic acid binding"/>
    <property type="evidence" value="ECO:0007669"/>
    <property type="project" value="InterPro"/>
</dbReference>
<evidence type="ECO:0000313" key="2">
    <source>
        <dbReference type="EMBL" id="KAF5376649.1"/>
    </source>
</evidence>
<comment type="caution">
    <text evidence="2">The sequence shown here is derived from an EMBL/GenBank/DDBJ whole genome shotgun (WGS) entry which is preliminary data.</text>
</comment>
<gene>
    <name evidence="2" type="ORF">D9615_007810</name>
</gene>
<dbReference type="InterPro" id="IPR036397">
    <property type="entry name" value="RNaseH_sf"/>
</dbReference>
<dbReference type="Gene3D" id="3.30.420.10">
    <property type="entry name" value="Ribonuclease H-like superfamily/Ribonuclease H"/>
    <property type="match status" value="1"/>
</dbReference>
<name>A0A8H5H4Q5_9AGAR</name>
<feature type="region of interest" description="Disordered" evidence="1">
    <location>
        <begin position="223"/>
        <end position="274"/>
    </location>
</feature>
<feature type="compositionally biased region" description="Low complexity" evidence="1">
    <location>
        <begin position="189"/>
        <end position="200"/>
    </location>
</feature>
<sequence length="861" mass="98168">MPRKKKSVLLAAARAREGKRAKSLSKTPIEISSDSEVCSWDGGVNHAPTSDSELCLTDSDMESDCEEFSDLDGEELAQCIEEELKKNGLPSSLAIIMQSVGQAKVWKKAEQDRAKGYNGLSLRTKQFHAQEARKKEAKDEVLRKSKGADMMRSFVLRSKRTSCATSSSTLSSAMSVAPVLQQTGASDEPQPSTTSLSSSSLQADVDDIFRGYLSDASELDDLASDSGDVADDENDDCQSTTIIDEQTNSAVDSPLHSTAAHEDRFPIRPPPPLKRRKLEVPVRVAKAKAREQRQKRLEKALDDITTILRSERMVFHAGKAGLETYRVRAIQSYLRMVLHNARRTMDASERAAESHGFSAKYGGRQVRTWVKEWVENRTLPKSRRGCHRKSFSLLSDPEIRAEMRSYVRSNKWAMDPSKLAAFSENRMVPEVAKEYLRHIIDKEMPQGLKRYMELDLFPRVQLKVGKGVSLSTARRWLRKEGFDYIEHRKGLYYDGHERVDVVEYRQNKFLPQMDEYRRRLVEYVVGDIEKEVTKSQGNFVETRLVLLAHDEMTAQANDGRKRSWVLEGEQPLKKKGVGRGLHQSDVVCSTHGWLPEASQTLEYGKNYEGYWTGELFVKQLIEKIIPTFEKYHGAGYKALILVDNSQGHSAYAEDALLATRMNMRPGGKQARLKDGWFMRDGEKVAQKMIFPVDHPVFPDQPKGMKQVLVERGLWRNGLLMQCKPKCLAGALNCCAKRILELQPDFQAQKSLVQEVIEAAGHCCIFLPKFHCELNFIEFFWGAVKRYLRENCDYTFTTLKENMPEALRSVSISTIRKWEHRVYRWMEAYKGGLGVKEAQFQVRKFSSRTYKSHRRVPEQLFD</sequence>
<organism evidence="2 3">
    <name type="scientific">Tricholomella constricta</name>
    <dbReference type="NCBI Taxonomy" id="117010"/>
    <lineage>
        <taxon>Eukaryota</taxon>
        <taxon>Fungi</taxon>
        <taxon>Dikarya</taxon>
        <taxon>Basidiomycota</taxon>
        <taxon>Agaricomycotina</taxon>
        <taxon>Agaricomycetes</taxon>
        <taxon>Agaricomycetidae</taxon>
        <taxon>Agaricales</taxon>
        <taxon>Tricholomatineae</taxon>
        <taxon>Lyophyllaceae</taxon>
        <taxon>Tricholomella</taxon>
    </lineage>
</organism>
<accession>A0A8H5H4Q5</accession>
<protein>
    <submittedName>
        <fullName evidence="2">Uncharacterized protein</fullName>
    </submittedName>
</protein>
<dbReference type="PANTHER" id="PTHR35871:SF1">
    <property type="entry name" value="CXC1-LIKE CYSTEINE CLUSTER ASSOCIATED WITH KDZ TRANSPOSASES DOMAIN-CONTAINING PROTEIN"/>
    <property type="match status" value="1"/>
</dbReference>
<reference evidence="2 3" key="1">
    <citation type="journal article" date="2020" name="ISME J.">
        <title>Uncovering the hidden diversity of litter-decomposition mechanisms in mushroom-forming fungi.</title>
        <authorList>
            <person name="Floudas D."/>
            <person name="Bentzer J."/>
            <person name="Ahren D."/>
            <person name="Johansson T."/>
            <person name="Persson P."/>
            <person name="Tunlid A."/>
        </authorList>
    </citation>
    <scope>NUCLEOTIDE SEQUENCE [LARGE SCALE GENOMIC DNA]</scope>
    <source>
        <strain evidence="2 3">CBS 661.87</strain>
    </source>
</reference>
<dbReference type="Proteomes" id="UP000565441">
    <property type="component" value="Unassembled WGS sequence"/>
</dbReference>
<evidence type="ECO:0000256" key="1">
    <source>
        <dbReference type="SAM" id="MobiDB-lite"/>
    </source>
</evidence>
<evidence type="ECO:0000313" key="3">
    <source>
        <dbReference type="Proteomes" id="UP000565441"/>
    </source>
</evidence>
<dbReference type="PANTHER" id="PTHR35871">
    <property type="entry name" value="EXPRESSED PROTEIN"/>
    <property type="match status" value="1"/>
</dbReference>
<feature type="compositionally biased region" description="Polar residues" evidence="1">
    <location>
        <begin position="237"/>
        <end position="251"/>
    </location>
</feature>
<dbReference type="AlphaFoldDB" id="A0A8H5H4Q5"/>
<feature type="region of interest" description="Disordered" evidence="1">
    <location>
        <begin position="181"/>
        <end position="200"/>
    </location>
</feature>
<dbReference type="EMBL" id="JAACJP010000027">
    <property type="protein sequence ID" value="KAF5376649.1"/>
    <property type="molecule type" value="Genomic_DNA"/>
</dbReference>
<proteinExistence type="predicted"/>